<dbReference type="PROSITE" id="PS01309">
    <property type="entry name" value="UPF0057"/>
    <property type="match status" value="1"/>
</dbReference>
<organism evidence="8 9">
    <name type="scientific">Lachancea dasiensis</name>
    <dbReference type="NCBI Taxonomy" id="1072105"/>
    <lineage>
        <taxon>Eukaryota</taxon>
        <taxon>Fungi</taxon>
        <taxon>Dikarya</taxon>
        <taxon>Ascomycota</taxon>
        <taxon>Saccharomycotina</taxon>
        <taxon>Saccharomycetes</taxon>
        <taxon>Saccharomycetales</taxon>
        <taxon>Saccharomycetaceae</taxon>
        <taxon>Lachancea</taxon>
    </lineage>
</organism>
<dbReference type="EMBL" id="LT598461">
    <property type="protein sequence ID" value="SCU96398.1"/>
    <property type="molecule type" value="Genomic_DNA"/>
</dbReference>
<comment type="subcellular location">
    <subcellularLocation>
        <location evidence="1">Membrane</location>
    </subcellularLocation>
</comment>
<dbReference type="InterPro" id="IPR000612">
    <property type="entry name" value="PMP3"/>
</dbReference>
<gene>
    <name evidence="8" type="ORF">LADA_0H00694G</name>
</gene>
<sequence length="77" mass="8590">MHARDWFMVFISIFVPPIAVGLKRGFFTKDTLLNLLLFILGYFPGLVHALYIISKHPYPSRPGGGLTHPNDGYGSLS</sequence>
<dbReference type="AlphaFoldDB" id="A0A1G4JZ58"/>
<feature type="transmembrane region" description="Helical" evidence="7">
    <location>
        <begin position="34"/>
        <end position="53"/>
    </location>
</feature>
<dbReference type="PANTHER" id="PTHR21659">
    <property type="entry name" value="HYDROPHOBIC PROTEIN RCI2 LOW TEMPERATURE AND SALT RESPONSIVE PROTEIN LTI6 -RELATED"/>
    <property type="match status" value="1"/>
</dbReference>
<accession>A0A1G4JZ58</accession>
<dbReference type="GO" id="GO:0000329">
    <property type="term" value="C:fungal-type vacuole membrane"/>
    <property type="evidence" value="ECO:0007669"/>
    <property type="project" value="EnsemblFungi"/>
</dbReference>
<protein>
    <submittedName>
        <fullName evidence="8">LADA_0H00694g1_1</fullName>
    </submittedName>
</protein>
<evidence type="ECO:0000256" key="6">
    <source>
        <dbReference type="SAM" id="MobiDB-lite"/>
    </source>
</evidence>
<dbReference type="Pfam" id="PF01679">
    <property type="entry name" value="Pmp3"/>
    <property type="match status" value="1"/>
</dbReference>
<keyword evidence="5 7" id="KW-0472">Membrane</keyword>
<feature type="transmembrane region" description="Helical" evidence="7">
    <location>
        <begin position="6"/>
        <end position="22"/>
    </location>
</feature>
<evidence type="ECO:0000256" key="4">
    <source>
        <dbReference type="ARBA" id="ARBA00022989"/>
    </source>
</evidence>
<comment type="similarity">
    <text evidence="2">Belongs to the UPF0057 (PMP3) family.</text>
</comment>
<keyword evidence="4 7" id="KW-1133">Transmembrane helix</keyword>
<evidence type="ECO:0000256" key="1">
    <source>
        <dbReference type="ARBA" id="ARBA00004370"/>
    </source>
</evidence>
<evidence type="ECO:0000256" key="2">
    <source>
        <dbReference type="ARBA" id="ARBA00009530"/>
    </source>
</evidence>
<keyword evidence="9" id="KW-1185">Reference proteome</keyword>
<evidence type="ECO:0000313" key="8">
    <source>
        <dbReference type="EMBL" id="SCU96398.1"/>
    </source>
</evidence>
<feature type="region of interest" description="Disordered" evidence="6">
    <location>
        <begin position="58"/>
        <end position="77"/>
    </location>
</feature>
<proteinExistence type="inferred from homology"/>
<name>A0A1G4JZ58_9SACH</name>
<reference evidence="8 9" key="1">
    <citation type="submission" date="2016-03" db="EMBL/GenBank/DDBJ databases">
        <authorList>
            <person name="Devillers H."/>
        </authorList>
    </citation>
    <scope>NUCLEOTIDE SEQUENCE [LARGE SCALE GENOMIC DNA]</scope>
    <source>
        <strain evidence="8">CBS 10888</strain>
    </source>
</reference>
<evidence type="ECO:0000256" key="5">
    <source>
        <dbReference type="ARBA" id="ARBA00023136"/>
    </source>
</evidence>
<dbReference type="Proteomes" id="UP000190274">
    <property type="component" value="Chromosome H"/>
</dbReference>
<evidence type="ECO:0000256" key="7">
    <source>
        <dbReference type="SAM" id="Phobius"/>
    </source>
</evidence>
<evidence type="ECO:0000313" key="9">
    <source>
        <dbReference type="Proteomes" id="UP000190274"/>
    </source>
</evidence>
<dbReference type="PANTHER" id="PTHR21659:SF112">
    <property type="entry name" value="PROTEIN SNA2-RELATED"/>
    <property type="match status" value="1"/>
</dbReference>
<evidence type="ECO:0000256" key="3">
    <source>
        <dbReference type="ARBA" id="ARBA00022692"/>
    </source>
</evidence>
<dbReference type="OrthoDB" id="2802411at2759"/>
<keyword evidence="3 7" id="KW-0812">Transmembrane</keyword>